<gene>
    <name evidence="2" type="ORF">TWF694_007608</name>
</gene>
<accession>A0AAV9XIR3</accession>
<evidence type="ECO:0000313" key="3">
    <source>
        <dbReference type="Proteomes" id="UP001365542"/>
    </source>
</evidence>
<comment type="caution">
    <text evidence="2">The sequence shown here is derived from an EMBL/GenBank/DDBJ whole genome shotgun (WGS) entry which is preliminary data.</text>
</comment>
<keyword evidence="3" id="KW-1185">Reference proteome</keyword>
<dbReference type="EMBL" id="JAVHJO010000003">
    <property type="protein sequence ID" value="KAK6541828.1"/>
    <property type="molecule type" value="Genomic_DNA"/>
</dbReference>
<dbReference type="AlphaFoldDB" id="A0AAV9XIR3"/>
<sequence>MPMAHPSSAQQQKYHSPWKATRQKMNPPRMNHSAYQPVRTEFAGSSKVKTGSVYDDLDEVASISRHRTVPQQSNRLLQTL</sequence>
<protein>
    <submittedName>
        <fullName evidence="2">Uncharacterized protein</fullName>
    </submittedName>
</protein>
<dbReference type="Proteomes" id="UP001365542">
    <property type="component" value="Unassembled WGS sequence"/>
</dbReference>
<proteinExistence type="predicted"/>
<feature type="region of interest" description="Disordered" evidence="1">
    <location>
        <begin position="1"/>
        <end position="50"/>
    </location>
</feature>
<organism evidence="2 3">
    <name type="scientific">Orbilia ellipsospora</name>
    <dbReference type="NCBI Taxonomy" id="2528407"/>
    <lineage>
        <taxon>Eukaryota</taxon>
        <taxon>Fungi</taxon>
        <taxon>Dikarya</taxon>
        <taxon>Ascomycota</taxon>
        <taxon>Pezizomycotina</taxon>
        <taxon>Orbiliomycetes</taxon>
        <taxon>Orbiliales</taxon>
        <taxon>Orbiliaceae</taxon>
        <taxon>Orbilia</taxon>
    </lineage>
</organism>
<name>A0AAV9XIR3_9PEZI</name>
<reference evidence="2 3" key="1">
    <citation type="submission" date="2019-10" db="EMBL/GenBank/DDBJ databases">
        <authorList>
            <person name="Palmer J.M."/>
        </authorList>
    </citation>
    <scope>NUCLEOTIDE SEQUENCE [LARGE SCALE GENOMIC DNA]</scope>
    <source>
        <strain evidence="2 3">TWF694</strain>
    </source>
</reference>
<evidence type="ECO:0000256" key="1">
    <source>
        <dbReference type="SAM" id="MobiDB-lite"/>
    </source>
</evidence>
<evidence type="ECO:0000313" key="2">
    <source>
        <dbReference type="EMBL" id="KAK6541828.1"/>
    </source>
</evidence>